<dbReference type="RefSeq" id="WP_058505339.1">
    <property type="nucleotide sequence ID" value="NZ_CAAAIF010000005.1"/>
</dbReference>
<comment type="caution">
    <text evidence="1">The sequence shown here is derived from an EMBL/GenBank/DDBJ whole genome shotgun (WGS) entry which is preliminary data.</text>
</comment>
<dbReference type="OrthoDB" id="5653989at2"/>
<organism evidence="1 2">
    <name type="scientific">Legionella nautarum</name>
    <dbReference type="NCBI Taxonomy" id="45070"/>
    <lineage>
        <taxon>Bacteria</taxon>
        <taxon>Pseudomonadati</taxon>
        <taxon>Pseudomonadota</taxon>
        <taxon>Gammaproteobacteria</taxon>
        <taxon>Legionellales</taxon>
        <taxon>Legionellaceae</taxon>
        <taxon>Legionella</taxon>
    </lineage>
</organism>
<sequence>MAEKKYTKKVIVIDEHASAEARAERLRKIRNLANLNRKEICDSTEINFNTYKGWELARFGGLPVDGAGKVIKRVAKEHVICSVEWLLYGKGLEPYLLPSCTNLDNLDNQTLILKEILFFQSLHPDAIYTQIQDDALAPHFVPGDYVAGIKVNGNDIAGAINQPCLVELPNGEILVRYLKEGQSKNSFQLLVTNLNGAFTGPFSIESELKSAARIIRHYKKIQFSDIRLTT</sequence>
<name>A0A0W0WMM0_9GAMM</name>
<proteinExistence type="predicted"/>
<evidence type="ECO:0000313" key="2">
    <source>
        <dbReference type="Proteomes" id="UP000054725"/>
    </source>
</evidence>
<evidence type="ECO:0000313" key="1">
    <source>
        <dbReference type="EMBL" id="KTD33586.1"/>
    </source>
</evidence>
<dbReference type="Proteomes" id="UP000054725">
    <property type="component" value="Unassembled WGS sequence"/>
</dbReference>
<keyword evidence="2" id="KW-1185">Reference proteome</keyword>
<protein>
    <submittedName>
        <fullName evidence="1">Uncharacterized protein</fullName>
    </submittedName>
</protein>
<dbReference type="PATRIC" id="fig|45070.6.peg.2464"/>
<accession>A0A0W0WMM0</accession>
<gene>
    <name evidence="1" type="ORF">Lnau_2337</name>
</gene>
<dbReference type="STRING" id="45070.Lnau_2337"/>
<dbReference type="AlphaFoldDB" id="A0A0W0WMM0"/>
<dbReference type="EMBL" id="LNYO01000023">
    <property type="protein sequence ID" value="KTD33586.1"/>
    <property type="molecule type" value="Genomic_DNA"/>
</dbReference>
<reference evidence="1 2" key="1">
    <citation type="submission" date="2015-11" db="EMBL/GenBank/DDBJ databases">
        <title>Genomic analysis of 38 Legionella species identifies large and diverse effector repertoires.</title>
        <authorList>
            <person name="Burstein D."/>
            <person name="Amaro F."/>
            <person name="Zusman T."/>
            <person name="Lifshitz Z."/>
            <person name="Cohen O."/>
            <person name="Gilbert J.A."/>
            <person name="Pupko T."/>
            <person name="Shuman H.A."/>
            <person name="Segal G."/>
        </authorList>
    </citation>
    <scope>NUCLEOTIDE SEQUENCE [LARGE SCALE GENOMIC DNA]</scope>
    <source>
        <strain evidence="1 2">ATCC 49506</strain>
    </source>
</reference>